<dbReference type="SUPFAM" id="SSF90123">
    <property type="entry name" value="ABC transporter transmembrane region"/>
    <property type="match status" value="1"/>
</dbReference>
<evidence type="ECO:0000256" key="1">
    <source>
        <dbReference type="ARBA" id="ARBA00004651"/>
    </source>
</evidence>
<name>A0A4R8V9F2_9MICO</name>
<dbReference type="Gene3D" id="1.20.1560.10">
    <property type="entry name" value="ABC transporter type 1, transmembrane domain"/>
    <property type="match status" value="1"/>
</dbReference>
<dbReference type="AlphaFoldDB" id="A0A4R8V9F2"/>
<evidence type="ECO:0000256" key="2">
    <source>
        <dbReference type="ARBA" id="ARBA00022692"/>
    </source>
</evidence>
<dbReference type="PANTHER" id="PTHR24221:SF654">
    <property type="entry name" value="ATP-BINDING CASSETTE SUB-FAMILY B MEMBER 6"/>
    <property type="match status" value="1"/>
</dbReference>
<keyword evidence="2" id="KW-0812">Transmembrane</keyword>
<keyword evidence="3" id="KW-0547">Nucleotide-binding</keyword>
<dbReference type="GO" id="GO:0140359">
    <property type="term" value="F:ABC-type transporter activity"/>
    <property type="evidence" value="ECO:0007669"/>
    <property type="project" value="InterPro"/>
</dbReference>
<dbReference type="InterPro" id="IPR003439">
    <property type="entry name" value="ABC_transporter-like_ATP-bd"/>
</dbReference>
<dbReference type="OrthoDB" id="9806127at2"/>
<dbReference type="GO" id="GO:0034040">
    <property type="term" value="F:ATPase-coupled lipid transmembrane transporter activity"/>
    <property type="evidence" value="ECO:0007669"/>
    <property type="project" value="TreeGrafter"/>
</dbReference>
<sequence length="614" mass="65085">MLAAARQSLSFLSKRERVVYFSLVALRSLIGILDVFGIILVGLIASIGATQLNPDGGDTVLLGFTIPRLDSTGLLILVSGVLAVFVVKAVLAILLSWSIAKFISRVEARNADRLIDYLLRGSLANAKRYSKAEFQYAITAGSNWAFTGILNNVAAIITESFLLLVVAIAFLVVDPIAALFALAYFGITVVGMQYFIGRSLKRAGNDAADGTIDATNAISDTLDTFREISVLGRQELFLNRIHLSRRRIAKSGAVLQFLGGMPRYVVETALILGVVVFVGLQLLSGDLASGLATLGIFLAGGVRIMGSLLPLQTAVAALKINAERSRSALDLLAELPARLPHEMEPATDTVDRVTDGGLGVVISDARYRYSSDSNDTIDDISLQFSPGGYSAIIGPSGSGKTTLVDLILGLIRPDSGRVRIGGVEPNDLRTIAPGMVSYVPQKPGMVSGTIAENIALGVEPENIDQVRLAEVIKSAYLTDFIETLPDGVDTSVGKQVDALSGGQVQRIGLARALYVRPRLLILDEATSGLDASSEAIIGDSLRALAGTVTVIVIAHRLSTVQHADVVHVIEAGRVIASGDFKAVQKSVPMVAEYVKLMSFDEEPAISDQTSVGEG</sequence>
<keyword evidence="6" id="KW-0472">Membrane</keyword>
<protein>
    <submittedName>
        <fullName evidence="7">ABC transporter ATP-binding protein</fullName>
    </submittedName>
</protein>
<dbReference type="InterPro" id="IPR011527">
    <property type="entry name" value="ABC1_TM_dom"/>
</dbReference>
<dbReference type="GO" id="GO:0005524">
    <property type="term" value="F:ATP binding"/>
    <property type="evidence" value="ECO:0007669"/>
    <property type="project" value="UniProtKB-KW"/>
</dbReference>
<dbReference type="InterPro" id="IPR039421">
    <property type="entry name" value="Type_1_exporter"/>
</dbReference>
<proteinExistence type="predicted"/>
<evidence type="ECO:0000256" key="5">
    <source>
        <dbReference type="ARBA" id="ARBA00022989"/>
    </source>
</evidence>
<keyword evidence="8" id="KW-1185">Reference proteome</keyword>
<dbReference type="Gene3D" id="3.40.50.300">
    <property type="entry name" value="P-loop containing nucleotide triphosphate hydrolases"/>
    <property type="match status" value="1"/>
</dbReference>
<dbReference type="InterPro" id="IPR027417">
    <property type="entry name" value="P-loop_NTPase"/>
</dbReference>
<dbReference type="PROSITE" id="PS50893">
    <property type="entry name" value="ABC_TRANSPORTER_2"/>
    <property type="match status" value="1"/>
</dbReference>
<organism evidence="7 8">
    <name type="scientific">Terrimesophilobacter mesophilus</name>
    <dbReference type="NCBI Taxonomy" id="433647"/>
    <lineage>
        <taxon>Bacteria</taxon>
        <taxon>Bacillati</taxon>
        <taxon>Actinomycetota</taxon>
        <taxon>Actinomycetes</taxon>
        <taxon>Micrococcales</taxon>
        <taxon>Microbacteriaceae</taxon>
        <taxon>Terrimesophilobacter</taxon>
    </lineage>
</organism>
<dbReference type="RefSeq" id="WP_104095351.1">
    <property type="nucleotide sequence ID" value="NZ_JACHBP010000001.1"/>
</dbReference>
<evidence type="ECO:0000256" key="3">
    <source>
        <dbReference type="ARBA" id="ARBA00022741"/>
    </source>
</evidence>
<dbReference type="InterPro" id="IPR003593">
    <property type="entry name" value="AAA+_ATPase"/>
</dbReference>
<dbReference type="SMART" id="SM00382">
    <property type="entry name" value="AAA"/>
    <property type="match status" value="1"/>
</dbReference>
<dbReference type="GO" id="GO:0005886">
    <property type="term" value="C:plasma membrane"/>
    <property type="evidence" value="ECO:0007669"/>
    <property type="project" value="UniProtKB-SubCell"/>
</dbReference>
<evidence type="ECO:0000256" key="4">
    <source>
        <dbReference type="ARBA" id="ARBA00022840"/>
    </source>
</evidence>
<dbReference type="Proteomes" id="UP000298488">
    <property type="component" value="Unassembled WGS sequence"/>
</dbReference>
<dbReference type="GO" id="GO:0016887">
    <property type="term" value="F:ATP hydrolysis activity"/>
    <property type="evidence" value="ECO:0007669"/>
    <property type="project" value="InterPro"/>
</dbReference>
<dbReference type="PANTHER" id="PTHR24221">
    <property type="entry name" value="ATP-BINDING CASSETTE SUB-FAMILY B"/>
    <property type="match status" value="1"/>
</dbReference>
<dbReference type="SUPFAM" id="SSF52540">
    <property type="entry name" value="P-loop containing nucleoside triphosphate hydrolases"/>
    <property type="match status" value="1"/>
</dbReference>
<accession>A0A4R8V9F2</accession>
<comment type="caution">
    <text evidence="7">The sequence shown here is derived from an EMBL/GenBank/DDBJ whole genome shotgun (WGS) entry which is preliminary data.</text>
</comment>
<evidence type="ECO:0000313" key="7">
    <source>
        <dbReference type="EMBL" id="TFB79479.1"/>
    </source>
</evidence>
<keyword evidence="5" id="KW-1133">Transmembrane helix</keyword>
<dbReference type="EMBL" id="SOFI01000003">
    <property type="protein sequence ID" value="TFB79479.1"/>
    <property type="molecule type" value="Genomic_DNA"/>
</dbReference>
<keyword evidence="4 7" id="KW-0067">ATP-binding</keyword>
<comment type="subcellular location">
    <subcellularLocation>
        <location evidence="1">Cell membrane</location>
        <topology evidence="1">Multi-pass membrane protein</topology>
    </subcellularLocation>
</comment>
<reference evidence="7 8" key="1">
    <citation type="submission" date="2019-03" db="EMBL/GenBank/DDBJ databases">
        <title>Genomics of glacier-inhabiting Cryobacterium strains.</title>
        <authorList>
            <person name="Liu Q."/>
            <person name="Xin Y.-H."/>
        </authorList>
    </citation>
    <scope>NUCLEOTIDE SEQUENCE [LARGE SCALE GENOMIC DNA]</scope>
    <source>
        <strain evidence="7 8">CGMCC 1.10440</strain>
    </source>
</reference>
<dbReference type="Pfam" id="PF00005">
    <property type="entry name" value="ABC_tran"/>
    <property type="match status" value="1"/>
</dbReference>
<evidence type="ECO:0000313" key="8">
    <source>
        <dbReference type="Proteomes" id="UP000298488"/>
    </source>
</evidence>
<evidence type="ECO:0000256" key="6">
    <source>
        <dbReference type="ARBA" id="ARBA00023136"/>
    </source>
</evidence>
<dbReference type="PROSITE" id="PS50929">
    <property type="entry name" value="ABC_TM1F"/>
    <property type="match status" value="1"/>
</dbReference>
<gene>
    <name evidence="7" type="ORF">E3N84_05070</name>
</gene>
<dbReference type="InterPro" id="IPR036640">
    <property type="entry name" value="ABC1_TM_sf"/>
</dbReference>